<protein>
    <submittedName>
        <fullName evidence="1">Uncharacterized protein</fullName>
    </submittedName>
</protein>
<reference evidence="1" key="2">
    <citation type="submission" date="2020-07" db="EMBL/GenBank/DDBJ databases">
        <authorList>
            <person name="Vera ALvarez R."/>
            <person name="Arias-Moreno D.M."/>
            <person name="Jimenez-Jacinto V."/>
            <person name="Jimenez-Bremont J.F."/>
            <person name="Swaminathan K."/>
            <person name="Moose S.P."/>
            <person name="Guerrero-Gonzalez M.L."/>
            <person name="Marino-Ramirez L."/>
            <person name="Landsman D."/>
            <person name="Rodriguez-Kessler M."/>
            <person name="Delgado-Sanchez P."/>
        </authorList>
    </citation>
    <scope>NUCLEOTIDE SEQUENCE</scope>
    <source>
        <tissue evidence="1">Cladode</tissue>
    </source>
</reference>
<name>A0A7C9DMN8_OPUST</name>
<dbReference type="EMBL" id="GISG01134266">
    <property type="protein sequence ID" value="MBA4643585.1"/>
    <property type="molecule type" value="Transcribed_RNA"/>
</dbReference>
<reference evidence="1" key="1">
    <citation type="journal article" date="2013" name="J. Plant Res.">
        <title>Effect of fungi and light on seed germination of three Opuntia species from semiarid lands of central Mexico.</title>
        <authorList>
            <person name="Delgado-Sanchez P."/>
            <person name="Jimenez-Bremont J.F."/>
            <person name="Guerrero-Gonzalez Mde L."/>
            <person name="Flores J."/>
        </authorList>
    </citation>
    <scope>NUCLEOTIDE SEQUENCE</scope>
    <source>
        <tissue evidence="1">Cladode</tissue>
    </source>
</reference>
<accession>A0A7C9DMN8</accession>
<sequence>MTCINPKQNLDDPSFNFPNRHPGTPLGLFNHRSQIRPEILKHKHSILIFTPKVLVQNDDVGAVLEGLEGLDFAKSALVVVDFFEGNWEAVGSPESSVDVGISAGADALFDVVF</sequence>
<organism evidence="1">
    <name type="scientific">Opuntia streptacantha</name>
    <name type="common">Prickly pear cactus</name>
    <name type="synonym">Opuntia cardona</name>
    <dbReference type="NCBI Taxonomy" id="393608"/>
    <lineage>
        <taxon>Eukaryota</taxon>
        <taxon>Viridiplantae</taxon>
        <taxon>Streptophyta</taxon>
        <taxon>Embryophyta</taxon>
        <taxon>Tracheophyta</taxon>
        <taxon>Spermatophyta</taxon>
        <taxon>Magnoliopsida</taxon>
        <taxon>eudicotyledons</taxon>
        <taxon>Gunneridae</taxon>
        <taxon>Pentapetalae</taxon>
        <taxon>Caryophyllales</taxon>
        <taxon>Cactineae</taxon>
        <taxon>Cactaceae</taxon>
        <taxon>Opuntioideae</taxon>
        <taxon>Opuntia</taxon>
    </lineage>
</organism>
<evidence type="ECO:0000313" key="1">
    <source>
        <dbReference type="EMBL" id="MBA4643585.1"/>
    </source>
</evidence>
<dbReference type="AlphaFoldDB" id="A0A7C9DMN8"/>
<proteinExistence type="predicted"/>